<dbReference type="InterPro" id="IPR029058">
    <property type="entry name" value="AB_hydrolase_fold"/>
</dbReference>
<dbReference type="Pfam" id="PF12146">
    <property type="entry name" value="Hydrolase_4"/>
    <property type="match status" value="1"/>
</dbReference>
<evidence type="ECO:0000313" key="2">
    <source>
        <dbReference type="EMBL" id="EAT11400.1"/>
    </source>
</evidence>
<gene>
    <name evidence="2" type="ORF">RED65_05772</name>
</gene>
<name>Q1MZL1_9GAMM</name>
<evidence type="ECO:0000259" key="1">
    <source>
        <dbReference type="Pfam" id="PF12146"/>
    </source>
</evidence>
<dbReference type="ESTHER" id="9gamm-q1mzl1">
    <property type="family name" value="Monoglyceridelipase_lysophospholip"/>
</dbReference>
<feature type="domain" description="Serine aminopeptidase S33" evidence="1">
    <location>
        <begin position="69"/>
        <end position="300"/>
    </location>
</feature>
<dbReference type="AlphaFoldDB" id="Q1MZL1"/>
<dbReference type="Proteomes" id="UP000004263">
    <property type="component" value="Unassembled WGS sequence"/>
</dbReference>
<proteinExistence type="predicted"/>
<dbReference type="InterPro" id="IPR022742">
    <property type="entry name" value="Hydrolase_4"/>
</dbReference>
<evidence type="ECO:0000313" key="3">
    <source>
        <dbReference type="Proteomes" id="UP000004263"/>
    </source>
</evidence>
<keyword evidence="3" id="KW-1185">Reference proteome</keyword>
<dbReference type="EMBL" id="AAQH01000018">
    <property type="protein sequence ID" value="EAT11400.1"/>
    <property type="molecule type" value="Genomic_DNA"/>
</dbReference>
<dbReference type="RefSeq" id="WP_007016619.1">
    <property type="nucleotide sequence ID" value="NZ_AAQH01000018.1"/>
</dbReference>
<organism evidence="2 3">
    <name type="scientific">Bermanella marisrubri</name>
    <dbReference type="NCBI Taxonomy" id="207949"/>
    <lineage>
        <taxon>Bacteria</taxon>
        <taxon>Pseudomonadati</taxon>
        <taxon>Pseudomonadota</taxon>
        <taxon>Gammaproteobacteria</taxon>
        <taxon>Oceanospirillales</taxon>
        <taxon>Oceanospirillaceae</taxon>
        <taxon>Bermanella</taxon>
    </lineage>
</organism>
<protein>
    <submittedName>
        <fullName evidence="2">Lysophospholipase</fullName>
    </submittedName>
</protein>
<reference evidence="2 3" key="1">
    <citation type="submission" date="2006-03" db="EMBL/GenBank/DDBJ databases">
        <authorList>
            <person name="Pinhassi J."/>
            <person name="Pedros-Alio C."/>
            <person name="Ferriera S."/>
            <person name="Johnson J."/>
            <person name="Kravitz S."/>
            <person name="Halpern A."/>
            <person name="Remington K."/>
            <person name="Beeson K."/>
            <person name="Tran B."/>
            <person name="Rogers Y.-H."/>
            <person name="Friedman R."/>
            <person name="Venter J.C."/>
        </authorList>
    </citation>
    <scope>NUCLEOTIDE SEQUENCE [LARGE SCALE GENOMIC DNA]</scope>
    <source>
        <strain evidence="2 3">RED65</strain>
    </source>
</reference>
<comment type="caution">
    <text evidence="2">The sequence shown here is derived from an EMBL/GenBank/DDBJ whole genome shotgun (WGS) entry which is preliminary data.</text>
</comment>
<dbReference type="PANTHER" id="PTHR11614">
    <property type="entry name" value="PHOSPHOLIPASE-RELATED"/>
    <property type="match status" value="1"/>
</dbReference>
<accession>Q1MZL1</accession>
<dbReference type="STRING" id="207949.RED65_05772"/>
<dbReference type="HOGENOM" id="CLU_026209_6_0_6"/>
<dbReference type="Gene3D" id="3.40.50.1820">
    <property type="entry name" value="alpha/beta hydrolase"/>
    <property type="match status" value="1"/>
</dbReference>
<sequence>MKWYPETVRQHVPKLDFSKDQADWPEDIQAYCQYYGLDLENRYKHVDHALGAFDAAGYTLVAHVYTISNAKGTVFIQHGYYDHVGIYNHLIEHCIEQGYNVFTYDLPGHGLSTGDRASINSFREYDDVFSDALERLQQHFTGPIVAIGQSTGGAIIINYLLSRRLDRHTSPFASIHLISPLVRPVAWRRNLALYYVMRPFVRQLKRKFAINSHNEEFLNFLSHDDPLQPLFLKTKWVGALRKWIRFIEKSAPVDLDINVIQGTEDGTVDYRHNMRILEEKFSGFHVHFVEQGRHHMVNEEPNKLNQMFQAMTPLVAGLE</sequence>
<dbReference type="InterPro" id="IPR051044">
    <property type="entry name" value="MAG_DAG_Lipase"/>
</dbReference>
<dbReference type="SUPFAM" id="SSF53474">
    <property type="entry name" value="alpha/beta-Hydrolases"/>
    <property type="match status" value="1"/>
</dbReference>